<dbReference type="HOGENOM" id="CLU_1141557_0_0_10"/>
<dbReference type="Proteomes" id="UP000002774">
    <property type="component" value="Chromosome"/>
</dbReference>
<dbReference type="EMBL" id="CM001403">
    <property type="protein sequence ID" value="EHQ30738.1"/>
    <property type="molecule type" value="Genomic_DNA"/>
</dbReference>
<reference evidence="1" key="1">
    <citation type="submission" date="2011-09" db="EMBL/GenBank/DDBJ databases">
        <title>The permanent draft genome of Mucilaginibacter paludis DSM 18603.</title>
        <authorList>
            <consortium name="US DOE Joint Genome Institute (JGI-PGF)"/>
            <person name="Lucas S."/>
            <person name="Han J."/>
            <person name="Lapidus A."/>
            <person name="Bruce D."/>
            <person name="Goodwin L."/>
            <person name="Pitluck S."/>
            <person name="Peters L."/>
            <person name="Kyrpides N."/>
            <person name="Mavromatis K."/>
            <person name="Ivanova N."/>
            <person name="Mikhailova N."/>
            <person name="Held B."/>
            <person name="Detter J.C."/>
            <person name="Tapia R."/>
            <person name="Han C."/>
            <person name="Land M."/>
            <person name="Hauser L."/>
            <person name="Markowitz V."/>
            <person name="Cheng J.-F."/>
            <person name="Hugenholtz P."/>
            <person name="Woyke T."/>
            <person name="Wu D."/>
            <person name="Tindall B."/>
            <person name="Brambilla E."/>
            <person name="Klenk H.-P."/>
            <person name="Eisen J.A."/>
        </authorList>
    </citation>
    <scope>NUCLEOTIDE SEQUENCE [LARGE SCALE GENOMIC DNA]</scope>
    <source>
        <strain evidence="1">DSM 18603</strain>
    </source>
</reference>
<evidence type="ECO:0000313" key="2">
    <source>
        <dbReference type="Proteomes" id="UP000002774"/>
    </source>
</evidence>
<keyword evidence="2" id="KW-1185">Reference proteome</keyword>
<dbReference type="RefSeq" id="WP_008512688.1">
    <property type="nucleotide sequence ID" value="NZ_CM001403.1"/>
</dbReference>
<sequence>MRTSNKILLATLVIFVVSLGIYNCALRAEFLTGDYKNPFKNYNTVDIKNFDRIEINAASQMDVSINKGDTKIHVTKSPSWDINFTLKGKTLVISMVRRNYAEDSFNSVIISCPKLISVKAQAFYMYDTTRIVDNHEPTNYRYERTVTVNGFTMDSLNLQQDNYSRVRLNHNTIGLLQARAGISKNATSMLSIDKTNMIQKADLQIGEKSTLELDDIFIPQLKYLFADSSKVTFSGVALKSLKQ</sequence>
<evidence type="ECO:0000313" key="1">
    <source>
        <dbReference type="EMBL" id="EHQ30738.1"/>
    </source>
</evidence>
<organism evidence="1 2">
    <name type="scientific">Mucilaginibacter paludis DSM 18603</name>
    <dbReference type="NCBI Taxonomy" id="714943"/>
    <lineage>
        <taxon>Bacteria</taxon>
        <taxon>Pseudomonadati</taxon>
        <taxon>Bacteroidota</taxon>
        <taxon>Sphingobacteriia</taxon>
        <taxon>Sphingobacteriales</taxon>
        <taxon>Sphingobacteriaceae</taxon>
        <taxon>Mucilaginibacter</taxon>
    </lineage>
</organism>
<dbReference type="eggNOG" id="ENOG502ZECR">
    <property type="taxonomic scope" value="Bacteria"/>
</dbReference>
<protein>
    <submittedName>
        <fullName evidence="1">Uncharacterized protein</fullName>
    </submittedName>
</protein>
<dbReference type="Gene3D" id="2.160.20.120">
    <property type="match status" value="1"/>
</dbReference>
<proteinExistence type="predicted"/>
<dbReference type="STRING" id="714943.Mucpa_6688"/>
<accession>H1YDP9</accession>
<gene>
    <name evidence="1" type="ORF">Mucpa_6688</name>
</gene>
<dbReference type="OrthoDB" id="850138at2"/>
<name>H1YDP9_9SPHI</name>
<dbReference type="AlphaFoldDB" id="H1YDP9"/>